<name>A0A9N7Z1A3_PLEPL</name>
<accession>A0A9N7Z1A3</accession>
<feature type="compositionally biased region" description="Basic and acidic residues" evidence="1">
    <location>
        <begin position="46"/>
        <end position="63"/>
    </location>
</feature>
<evidence type="ECO:0000256" key="2">
    <source>
        <dbReference type="SAM" id="SignalP"/>
    </source>
</evidence>
<dbReference type="Proteomes" id="UP001153269">
    <property type="component" value="Unassembled WGS sequence"/>
</dbReference>
<feature type="chain" id="PRO_5040126274" evidence="2">
    <location>
        <begin position="29"/>
        <end position="266"/>
    </location>
</feature>
<sequence>MEIISNHECTWSPVLAISLLALYQLLTAKKPAQTLITTSKSAGGKITRENEGDQDNERHDKSAAEANNNTNSIVTSYGYILTGENDEKLSNTPRPASEDCPEDTSTALSASQLEYTPLFLFLLFCPDCNVLGSDEGFGYSEDRIAHRSRGSAPRPAHSLRDTRPELLHVKELVTDSPAAQWKHRSNTPITLSAVISFTHRTFSHNSGCCPYRAQAKPLEPLSPREWSQYWSHFASTPHAQTSLSPTTLTLTVAVAVESDIRIQQQA</sequence>
<keyword evidence="2" id="KW-0732">Signal</keyword>
<evidence type="ECO:0000313" key="3">
    <source>
        <dbReference type="EMBL" id="CAB1445257.1"/>
    </source>
</evidence>
<keyword evidence="4" id="KW-1185">Reference proteome</keyword>
<dbReference type="EMBL" id="CADEAL010003591">
    <property type="protein sequence ID" value="CAB1445257.1"/>
    <property type="molecule type" value="Genomic_DNA"/>
</dbReference>
<proteinExistence type="predicted"/>
<protein>
    <submittedName>
        <fullName evidence="3">Uncharacterized protein</fullName>
    </submittedName>
</protein>
<feature type="region of interest" description="Disordered" evidence="1">
    <location>
        <begin position="41"/>
        <end position="68"/>
    </location>
</feature>
<evidence type="ECO:0000313" key="4">
    <source>
        <dbReference type="Proteomes" id="UP001153269"/>
    </source>
</evidence>
<evidence type="ECO:0000256" key="1">
    <source>
        <dbReference type="SAM" id="MobiDB-lite"/>
    </source>
</evidence>
<organism evidence="3 4">
    <name type="scientific">Pleuronectes platessa</name>
    <name type="common">European plaice</name>
    <dbReference type="NCBI Taxonomy" id="8262"/>
    <lineage>
        <taxon>Eukaryota</taxon>
        <taxon>Metazoa</taxon>
        <taxon>Chordata</taxon>
        <taxon>Craniata</taxon>
        <taxon>Vertebrata</taxon>
        <taxon>Euteleostomi</taxon>
        <taxon>Actinopterygii</taxon>
        <taxon>Neopterygii</taxon>
        <taxon>Teleostei</taxon>
        <taxon>Neoteleostei</taxon>
        <taxon>Acanthomorphata</taxon>
        <taxon>Carangaria</taxon>
        <taxon>Pleuronectiformes</taxon>
        <taxon>Pleuronectoidei</taxon>
        <taxon>Pleuronectidae</taxon>
        <taxon>Pleuronectes</taxon>
    </lineage>
</organism>
<dbReference type="AlphaFoldDB" id="A0A9N7Z1A3"/>
<feature type="region of interest" description="Disordered" evidence="1">
    <location>
        <begin position="85"/>
        <end position="105"/>
    </location>
</feature>
<feature type="signal peptide" evidence="2">
    <location>
        <begin position="1"/>
        <end position="28"/>
    </location>
</feature>
<reference evidence="3" key="1">
    <citation type="submission" date="2020-03" db="EMBL/GenBank/DDBJ databases">
        <authorList>
            <person name="Weist P."/>
        </authorList>
    </citation>
    <scope>NUCLEOTIDE SEQUENCE</scope>
</reference>
<gene>
    <name evidence="3" type="ORF">PLEPLA_LOCUS32988</name>
</gene>
<comment type="caution">
    <text evidence="3">The sequence shown here is derived from an EMBL/GenBank/DDBJ whole genome shotgun (WGS) entry which is preliminary data.</text>
</comment>